<dbReference type="CDD" id="cd17546">
    <property type="entry name" value="REC_hyHK_CKI1_RcsC-like"/>
    <property type="match status" value="1"/>
</dbReference>
<protein>
    <recommendedName>
        <fullName evidence="3">Response regulatory domain-containing protein</fullName>
    </recommendedName>
</protein>
<dbReference type="PANTHER" id="PTHR44591:SF3">
    <property type="entry name" value="RESPONSE REGULATORY DOMAIN-CONTAINING PROTEIN"/>
    <property type="match status" value="1"/>
</dbReference>
<proteinExistence type="predicted"/>
<evidence type="ECO:0000256" key="1">
    <source>
        <dbReference type="ARBA" id="ARBA00022553"/>
    </source>
</evidence>
<dbReference type="eggNOG" id="KOG0519">
    <property type="taxonomic scope" value="Eukaryota"/>
</dbReference>
<dbReference type="HOGENOM" id="CLU_805188_0_0_1"/>
<dbReference type="PROSITE" id="PS50110">
    <property type="entry name" value="RESPONSE_REGULATORY"/>
    <property type="match status" value="2"/>
</dbReference>
<feature type="domain" description="Response regulatory" evidence="3">
    <location>
        <begin position="220"/>
        <end position="338"/>
    </location>
</feature>
<dbReference type="InterPro" id="IPR011006">
    <property type="entry name" value="CheY-like_superfamily"/>
</dbReference>
<dbReference type="PANTHER" id="PTHR44591">
    <property type="entry name" value="STRESS RESPONSE REGULATOR PROTEIN 1"/>
    <property type="match status" value="1"/>
</dbReference>
<dbReference type="SMART" id="SM00448">
    <property type="entry name" value="REC"/>
    <property type="match status" value="2"/>
</dbReference>
<keyword evidence="5" id="KW-1185">Reference proteome</keyword>
<dbReference type="GeneID" id="17264291"/>
<evidence type="ECO:0000313" key="4">
    <source>
        <dbReference type="EnsemblProtists" id="EOD18760"/>
    </source>
</evidence>
<evidence type="ECO:0000256" key="2">
    <source>
        <dbReference type="PROSITE-ProRule" id="PRU00169"/>
    </source>
</evidence>
<feature type="modified residue" description="4-aspartylphosphate" evidence="2">
    <location>
        <position position="84"/>
    </location>
</feature>
<evidence type="ECO:0000313" key="5">
    <source>
        <dbReference type="Proteomes" id="UP000013827"/>
    </source>
</evidence>
<dbReference type="Gene3D" id="3.40.50.2300">
    <property type="match status" value="2"/>
</dbReference>
<reference evidence="4" key="2">
    <citation type="submission" date="2024-10" db="UniProtKB">
        <authorList>
            <consortium name="EnsemblProtists"/>
        </authorList>
    </citation>
    <scope>IDENTIFICATION</scope>
</reference>
<dbReference type="KEGG" id="ehx:EMIHUDRAFT_451202"/>
<dbReference type="PaxDb" id="2903-EOD18760"/>
<keyword evidence="1 2" id="KW-0597">Phosphoprotein</keyword>
<feature type="modified residue" description="4-aspartylphosphate" evidence="2">
    <location>
        <position position="271"/>
    </location>
</feature>
<evidence type="ECO:0000259" key="3">
    <source>
        <dbReference type="PROSITE" id="PS50110"/>
    </source>
</evidence>
<dbReference type="InterPro" id="IPR050595">
    <property type="entry name" value="Bact_response_regulator"/>
</dbReference>
<name>A0A0D3J5H5_EMIH1</name>
<reference evidence="5" key="1">
    <citation type="journal article" date="2013" name="Nature">
        <title>Pan genome of the phytoplankton Emiliania underpins its global distribution.</title>
        <authorList>
            <person name="Read B.A."/>
            <person name="Kegel J."/>
            <person name="Klute M.J."/>
            <person name="Kuo A."/>
            <person name="Lefebvre S.C."/>
            <person name="Maumus F."/>
            <person name="Mayer C."/>
            <person name="Miller J."/>
            <person name="Monier A."/>
            <person name="Salamov A."/>
            <person name="Young J."/>
            <person name="Aguilar M."/>
            <person name="Claverie J.M."/>
            <person name="Frickenhaus S."/>
            <person name="Gonzalez K."/>
            <person name="Herman E.K."/>
            <person name="Lin Y.C."/>
            <person name="Napier J."/>
            <person name="Ogata H."/>
            <person name="Sarno A.F."/>
            <person name="Shmutz J."/>
            <person name="Schroeder D."/>
            <person name="de Vargas C."/>
            <person name="Verret F."/>
            <person name="von Dassow P."/>
            <person name="Valentin K."/>
            <person name="Van de Peer Y."/>
            <person name="Wheeler G."/>
            <person name="Dacks J.B."/>
            <person name="Delwiche C.F."/>
            <person name="Dyhrman S.T."/>
            <person name="Glockner G."/>
            <person name="John U."/>
            <person name="Richards T."/>
            <person name="Worden A.Z."/>
            <person name="Zhang X."/>
            <person name="Grigoriev I.V."/>
            <person name="Allen A.E."/>
            <person name="Bidle K."/>
            <person name="Borodovsky M."/>
            <person name="Bowler C."/>
            <person name="Brownlee C."/>
            <person name="Cock J.M."/>
            <person name="Elias M."/>
            <person name="Gladyshev V.N."/>
            <person name="Groth M."/>
            <person name="Guda C."/>
            <person name="Hadaegh A."/>
            <person name="Iglesias-Rodriguez M.D."/>
            <person name="Jenkins J."/>
            <person name="Jones B.M."/>
            <person name="Lawson T."/>
            <person name="Leese F."/>
            <person name="Lindquist E."/>
            <person name="Lobanov A."/>
            <person name="Lomsadze A."/>
            <person name="Malik S.B."/>
            <person name="Marsh M.E."/>
            <person name="Mackinder L."/>
            <person name="Mock T."/>
            <person name="Mueller-Roeber B."/>
            <person name="Pagarete A."/>
            <person name="Parker M."/>
            <person name="Probert I."/>
            <person name="Quesneville H."/>
            <person name="Raines C."/>
            <person name="Rensing S.A."/>
            <person name="Riano-Pachon D.M."/>
            <person name="Richier S."/>
            <person name="Rokitta S."/>
            <person name="Shiraiwa Y."/>
            <person name="Soanes D.M."/>
            <person name="van der Giezen M."/>
            <person name="Wahlund T.M."/>
            <person name="Williams B."/>
            <person name="Wilson W."/>
            <person name="Wolfe G."/>
            <person name="Wurch L.L."/>
        </authorList>
    </citation>
    <scope>NUCLEOTIDE SEQUENCE</scope>
</reference>
<dbReference type="STRING" id="2903.R1DW67"/>
<dbReference type="AlphaFoldDB" id="A0A0D3J5H5"/>
<feature type="domain" description="Response regulatory" evidence="3">
    <location>
        <begin position="23"/>
        <end position="164"/>
    </location>
</feature>
<organism evidence="4 5">
    <name type="scientific">Emiliania huxleyi (strain CCMP1516)</name>
    <dbReference type="NCBI Taxonomy" id="280463"/>
    <lineage>
        <taxon>Eukaryota</taxon>
        <taxon>Haptista</taxon>
        <taxon>Haptophyta</taxon>
        <taxon>Prymnesiophyceae</taxon>
        <taxon>Isochrysidales</taxon>
        <taxon>Noelaerhabdaceae</taxon>
        <taxon>Emiliania</taxon>
    </lineage>
</organism>
<dbReference type="InterPro" id="IPR001789">
    <property type="entry name" value="Sig_transdc_resp-reg_receiver"/>
</dbReference>
<dbReference type="Proteomes" id="UP000013827">
    <property type="component" value="Unassembled WGS sequence"/>
</dbReference>
<sequence>MRAAIDEKSTHASSRDEPSRAIRVLIVEDDSFSFLCLKSHFDQIGKSADSLGLPRLGFVLTHAVSAEDAWALCSTTVFEIVLVDLRLPGLSGVELARAYAEHIGSRASAPSSAPSERQARMSQTVFIACSSNASQLDLPASGMHDALCKPVTLQSLRHTLQKWMPTLGDAVAPLIPGVVGSPLGGPRRGDGEGSGGAVGGPSAPCACAAAAFALPPPRPRILIVEDCQIALAAMQQLLERLGFCVDAHMDGESAMTQLALLPPRYVLVLLDLQLPGMSGYAVASWYREHVRSAAARPPWVVAISADPDVDACRDYGFDRCLPKPLTAEVVAMLSRQLLAVSAPRP</sequence>
<accession>A0A0D3J5H5</accession>
<dbReference type="GO" id="GO:0000160">
    <property type="term" value="P:phosphorelay signal transduction system"/>
    <property type="evidence" value="ECO:0007669"/>
    <property type="project" value="InterPro"/>
</dbReference>
<dbReference type="SUPFAM" id="SSF52172">
    <property type="entry name" value="CheY-like"/>
    <property type="match status" value="2"/>
</dbReference>
<dbReference type="Pfam" id="PF00072">
    <property type="entry name" value="Response_reg"/>
    <property type="match status" value="1"/>
</dbReference>
<dbReference type="EnsemblProtists" id="EOD18760">
    <property type="protein sequence ID" value="EOD18760"/>
    <property type="gene ID" value="EMIHUDRAFT_451202"/>
</dbReference>
<dbReference type="RefSeq" id="XP_005771189.1">
    <property type="nucleotide sequence ID" value="XM_005771132.1"/>
</dbReference>